<keyword evidence="4" id="KW-0238">DNA-binding</keyword>
<dbReference type="GO" id="GO:0005829">
    <property type="term" value="C:cytosol"/>
    <property type="evidence" value="ECO:0007669"/>
    <property type="project" value="TreeGrafter"/>
</dbReference>
<dbReference type="EMBL" id="UINC01145861">
    <property type="protein sequence ID" value="SVD36247.1"/>
    <property type="molecule type" value="Genomic_DNA"/>
</dbReference>
<protein>
    <recommendedName>
        <fullName evidence="8">YebC/PmpR family DNA-binding transcriptional regulator</fullName>
    </recommendedName>
</protein>
<organism evidence="7">
    <name type="scientific">marine metagenome</name>
    <dbReference type="NCBI Taxonomy" id="408172"/>
    <lineage>
        <taxon>unclassified sequences</taxon>
        <taxon>metagenomes</taxon>
        <taxon>ecological metagenomes</taxon>
    </lineage>
</organism>
<dbReference type="SUPFAM" id="SSF75625">
    <property type="entry name" value="YebC-like"/>
    <property type="match status" value="1"/>
</dbReference>
<dbReference type="AlphaFoldDB" id="A0A382UQ60"/>
<name>A0A382UQ60_9ZZZZ</name>
<feature type="domain" description="TACO1/YebC-like second and third" evidence="5">
    <location>
        <begin position="86"/>
        <end position="241"/>
    </location>
</feature>
<comment type="subcellular location">
    <subcellularLocation>
        <location evidence="1">Mitochondrion</location>
    </subcellularLocation>
</comment>
<dbReference type="PANTHER" id="PTHR12532">
    <property type="entry name" value="TRANSLATIONAL ACTIVATOR OF CYTOCHROME C OXIDASE 1"/>
    <property type="match status" value="1"/>
</dbReference>
<dbReference type="InterPro" id="IPR026564">
    <property type="entry name" value="Transcrip_reg_TACO1-like_dom3"/>
</dbReference>
<dbReference type="GO" id="GO:0005739">
    <property type="term" value="C:mitochondrion"/>
    <property type="evidence" value="ECO:0007669"/>
    <property type="project" value="UniProtKB-SubCell"/>
</dbReference>
<evidence type="ECO:0000256" key="4">
    <source>
        <dbReference type="ARBA" id="ARBA00023125"/>
    </source>
</evidence>
<evidence type="ECO:0000256" key="2">
    <source>
        <dbReference type="ARBA" id="ARBA00008724"/>
    </source>
</evidence>
<evidence type="ECO:0000313" key="7">
    <source>
        <dbReference type="EMBL" id="SVD36247.1"/>
    </source>
</evidence>
<evidence type="ECO:0000259" key="5">
    <source>
        <dbReference type="Pfam" id="PF01709"/>
    </source>
</evidence>
<evidence type="ECO:0000256" key="1">
    <source>
        <dbReference type="ARBA" id="ARBA00004173"/>
    </source>
</evidence>
<dbReference type="NCBIfam" id="TIGR01033">
    <property type="entry name" value="YebC/PmpR family DNA-binding transcriptional regulator"/>
    <property type="match status" value="1"/>
</dbReference>
<dbReference type="GO" id="GO:0003677">
    <property type="term" value="F:DNA binding"/>
    <property type="evidence" value="ECO:0007669"/>
    <property type="project" value="UniProtKB-KW"/>
</dbReference>
<keyword evidence="3" id="KW-0963">Cytoplasm</keyword>
<evidence type="ECO:0000256" key="3">
    <source>
        <dbReference type="ARBA" id="ARBA00022490"/>
    </source>
</evidence>
<evidence type="ECO:0008006" key="8">
    <source>
        <dbReference type="Google" id="ProtNLM"/>
    </source>
</evidence>
<evidence type="ECO:0000259" key="6">
    <source>
        <dbReference type="Pfam" id="PF20772"/>
    </source>
</evidence>
<dbReference type="Gene3D" id="3.30.70.980">
    <property type="match status" value="2"/>
</dbReference>
<dbReference type="Gene3D" id="1.10.10.200">
    <property type="match status" value="1"/>
</dbReference>
<dbReference type="NCBIfam" id="NF009044">
    <property type="entry name" value="PRK12378.1"/>
    <property type="match status" value="1"/>
</dbReference>
<dbReference type="HAMAP" id="MF_00693">
    <property type="entry name" value="Transcrip_reg_TACO1"/>
    <property type="match status" value="1"/>
</dbReference>
<reference evidence="7" key="1">
    <citation type="submission" date="2018-05" db="EMBL/GenBank/DDBJ databases">
        <authorList>
            <person name="Lanie J.A."/>
            <person name="Ng W.-L."/>
            <person name="Kazmierczak K.M."/>
            <person name="Andrzejewski T.M."/>
            <person name="Davidsen T.M."/>
            <person name="Wayne K.J."/>
            <person name="Tettelin H."/>
            <person name="Glass J.I."/>
            <person name="Rusch D."/>
            <person name="Podicherti R."/>
            <person name="Tsui H.-C.T."/>
            <person name="Winkler M.E."/>
        </authorList>
    </citation>
    <scope>NUCLEOTIDE SEQUENCE</scope>
</reference>
<dbReference type="FunFam" id="1.10.10.200:FF:000002">
    <property type="entry name" value="Probable transcriptional regulatory protein CLM62_37755"/>
    <property type="match status" value="1"/>
</dbReference>
<dbReference type="Pfam" id="PF20772">
    <property type="entry name" value="TACO1_YebC_N"/>
    <property type="match status" value="1"/>
</dbReference>
<dbReference type="InterPro" id="IPR017856">
    <property type="entry name" value="Integrase-like_N"/>
</dbReference>
<dbReference type="Pfam" id="PF01709">
    <property type="entry name" value="Transcrip_reg"/>
    <property type="match status" value="1"/>
</dbReference>
<dbReference type="NCBIfam" id="NF001030">
    <property type="entry name" value="PRK00110.1"/>
    <property type="match status" value="1"/>
</dbReference>
<dbReference type="InterPro" id="IPR029072">
    <property type="entry name" value="YebC-like"/>
</dbReference>
<dbReference type="PANTHER" id="PTHR12532:SF6">
    <property type="entry name" value="TRANSCRIPTIONAL REGULATORY PROTEIN YEBC-RELATED"/>
    <property type="match status" value="1"/>
</dbReference>
<proteinExistence type="inferred from homology"/>
<feature type="non-terminal residue" evidence="7">
    <location>
        <position position="1"/>
    </location>
</feature>
<comment type="similarity">
    <text evidence="2">Belongs to the TACO1 family.</text>
</comment>
<dbReference type="InterPro" id="IPR048300">
    <property type="entry name" value="TACO1_YebC-like_2nd/3rd_dom"/>
</dbReference>
<accession>A0A382UQ60</accession>
<dbReference type="InterPro" id="IPR002876">
    <property type="entry name" value="Transcrip_reg_TACO1-like"/>
</dbReference>
<sequence>GVGPMSGHSKWASIKHKKGAADAKRGKLFTRIIKELTVATRAAGGDPDSNPRLRTVIADAKAANMPAENIKRAIRRGTGEEPGVSYEEVTYEAYGPGGAALIIEVVTDNTNRAVGEIRHLLSKHGGSLSTTNSVAWMFAKRGHLVIDKSGANEEMLMAAAVDAGADDFLDEVESWEIVTEPEAYEAVLVAVRALGVEPVSAQLAMLPQNYLKLEGSAARQILKLMEILEDHDDVQRVWSNFDIEAEEIEASLA</sequence>
<feature type="domain" description="TACO1/YebC-like N-terminal" evidence="6">
    <location>
        <begin position="9"/>
        <end position="80"/>
    </location>
</feature>
<gene>
    <name evidence="7" type="ORF">METZ01_LOCUS389101</name>
</gene>
<dbReference type="InterPro" id="IPR049083">
    <property type="entry name" value="TACO1_YebC_N"/>
</dbReference>